<dbReference type="InterPro" id="IPR009075">
    <property type="entry name" value="AcylCo_DH/oxidase_C"/>
</dbReference>
<feature type="non-terminal residue" evidence="10">
    <location>
        <position position="1"/>
    </location>
</feature>
<dbReference type="EMBL" id="JAOCKX010000162">
    <property type="protein sequence ID" value="MDH2135445.1"/>
    <property type="molecule type" value="Genomic_DNA"/>
</dbReference>
<protein>
    <submittedName>
        <fullName evidence="10">Acyl-CoA dehydrogenase</fullName>
        <ecNumber evidence="10">1.3.8.-</ecNumber>
    </submittedName>
</protein>
<feature type="domain" description="Acyl-CoA oxidase/dehydrogenase middle" evidence="8">
    <location>
        <begin position="155"/>
        <end position="245"/>
    </location>
</feature>
<dbReference type="InterPro" id="IPR013786">
    <property type="entry name" value="AcylCoA_DH/ox_N"/>
</dbReference>
<evidence type="ECO:0000256" key="5">
    <source>
        <dbReference type="ARBA" id="ARBA00023002"/>
    </source>
</evidence>
<dbReference type="CDD" id="cd00567">
    <property type="entry name" value="ACAD"/>
    <property type="match status" value="1"/>
</dbReference>
<dbReference type="Gene3D" id="1.10.540.10">
    <property type="entry name" value="Acyl-CoA dehydrogenase/oxidase, N-terminal domain"/>
    <property type="match status" value="1"/>
</dbReference>
<feature type="domain" description="Acyl-CoA dehydrogenase/oxidase N-terminal" evidence="9">
    <location>
        <begin position="61"/>
        <end position="150"/>
    </location>
</feature>
<evidence type="ECO:0000259" key="8">
    <source>
        <dbReference type="Pfam" id="PF02770"/>
    </source>
</evidence>
<dbReference type="InterPro" id="IPR037069">
    <property type="entry name" value="AcylCoA_DH/ox_N_sf"/>
</dbReference>
<dbReference type="SUPFAM" id="SSF47203">
    <property type="entry name" value="Acyl-CoA dehydrogenase C-terminal domain-like"/>
    <property type="match status" value="1"/>
</dbReference>
<dbReference type="PANTHER" id="PTHR48083:SF33">
    <property type="entry name" value="ACYL-COENZYME A DEHYDROGENASE"/>
    <property type="match status" value="1"/>
</dbReference>
<dbReference type="GO" id="GO:0033539">
    <property type="term" value="P:fatty acid beta-oxidation using acyl-CoA dehydrogenase"/>
    <property type="evidence" value="ECO:0007669"/>
    <property type="project" value="TreeGrafter"/>
</dbReference>
<dbReference type="InterPro" id="IPR009100">
    <property type="entry name" value="AcylCoA_DH/oxidase_NM_dom_sf"/>
</dbReference>
<keyword evidence="4 6" id="KW-0274">FAD</keyword>
<dbReference type="RefSeq" id="WP_279776460.1">
    <property type="nucleotide sequence ID" value="NZ_JAOCKX010000162.1"/>
</dbReference>
<dbReference type="AlphaFoldDB" id="A0AA42X1Q3"/>
<proteinExistence type="inferred from homology"/>
<accession>A0AA42X1Q3</accession>
<comment type="caution">
    <text evidence="10">The sequence shown here is derived from an EMBL/GenBank/DDBJ whole genome shotgun (WGS) entry which is preliminary data.</text>
</comment>
<evidence type="ECO:0000259" key="7">
    <source>
        <dbReference type="Pfam" id="PF00441"/>
    </source>
</evidence>
<evidence type="ECO:0000256" key="4">
    <source>
        <dbReference type="ARBA" id="ARBA00022827"/>
    </source>
</evidence>
<dbReference type="PANTHER" id="PTHR48083">
    <property type="entry name" value="MEDIUM-CHAIN SPECIFIC ACYL-COA DEHYDROGENASE, MITOCHONDRIAL-RELATED"/>
    <property type="match status" value="1"/>
</dbReference>
<evidence type="ECO:0000313" key="10">
    <source>
        <dbReference type="EMBL" id="MDH2135445.1"/>
    </source>
</evidence>
<keyword evidence="5 6" id="KW-0560">Oxidoreductase</keyword>
<evidence type="ECO:0000256" key="2">
    <source>
        <dbReference type="ARBA" id="ARBA00009347"/>
    </source>
</evidence>
<feature type="non-terminal residue" evidence="10">
    <location>
        <position position="396"/>
    </location>
</feature>
<evidence type="ECO:0000256" key="3">
    <source>
        <dbReference type="ARBA" id="ARBA00022630"/>
    </source>
</evidence>
<dbReference type="EC" id="1.3.8.-" evidence="10"/>
<dbReference type="SUPFAM" id="SSF56645">
    <property type="entry name" value="Acyl-CoA dehydrogenase NM domain-like"/>
    <property type="match status" value="1"/>
</dbReference>
<dbReference type="FunFam" id="1.10.540.10:FF:000004">
    <property type="entry name" value="Acyl-CoA dehydrogenase"/>
    <property type="match status" value="1"/>
</dbReference>
<evidence type="ECO:0000313" key="11">
    <source>
        <dbReference type="Proteomes" id="UP001162318"/>
    </source>
</evidence>
<comment type="cofactor">
    <cofactor evidence="1 6">
        <name>FAD</name>
        <dbReference type="ChEBI" id="CHEBI:57692"/>
    </cofactor>
</comment>
<evidence type="ECO:0000259" key="9">
    <source>
        <dbReference type="Pfam" id="PF02771"/>
    </source>
</evidence>
<keyword evidence="3 6" id="KW-0285">Flavoprotein</keyword>
<dbReference type="Pfam" id="PF02771">
    <property type="entry name" value="Acyl-CoA_dh_N"/>
    <property type="match status" value="1"/>
</dbReference>
<name>A0AA42X1Q3_SPHYA</name>
<dbReference type="Proteomes" id="UP001162318">
    <property type="component" value="Unassembled WGS sequence"/>
</dbReference>
<dbReference type="GO" id="GO:0050660">
    <property type="term" value="F:flavin adenine dinucleotide binding"/>
    <property type="evidence" value="ECO:0007669"/>
    <property type="project" value="InterPro"/>
</dbReference>
<dbReference type="InterPro" id="IPR046373">
    <property type="entry name" value="Acyl-CoA_Oxase/DH_mid-dom_sf"/>
</dbReference>
<comment type="similarity">
    <text evidence="2 6">Belongs to the acyl-CoA dehydrogenase family.</text>
</comment>
<evidence type="ECO:0000256" key="6">
    <source>
        <dbReference type="RuleBase" id="RU362125"/>
    </source>
</evidence>
<dbReference type="Pfam" id="PF00441">
    <property type="entry name" value="Acyl-CoA_dh_1"/>
    <property type="match status" value="1"/>
</dbReference>
<dbReference type="InterPro" id="IPR036250">
    <property type="entry name" value="AcylCo_DH-like_C"/>
</dbReference>
<reference evidence="10" key="1">
    <citation type="submission" date="2022-09" db="EMBL/GenBank/DDBJ databases">
        <title>Intensive care unit water sources are persistently colonized with multi-drug resistant bacteria and are the site of extensive horizontal gene transfer of antibiotic resistance genes.</title>
        <authorList>
            <person name="Diorio-Toth L."/>
        </authorList>
    </citation>
    <scope>NUCLEOTIDE SEQUENCE</scope>
    <source>
        <strain evidence="10">GD03659</strain>
    </source>
</reference>
<gene>
    <name evidence="10" type="ORF">N5J77_30490</name>
</gene>
<dbReference type="GO" id="GO:0003995">
    <property type="term" value="F:acyl-CoA dehydrogenase activity"/>
    <property type="evidence" value="ECO:0007669"/>
    <property type="project" value="TreeGrafter"/>
</dbReference>
<dbReference type="Gene3D" id="1.20.140.10">
    <property type="entry name" value="Butyryl-CoA Dehydrogenase, subunit A, domain 3"/>
    <property type="match status" value="1"/>
</dbReference>
<dbReference type="Pfam" id="PF02770">
    <property type="entry name" value="Acyl-CoA_dh_M"/>
    <property type="match status" value="1"/>
</dbReference>
<evidence type="ECO:0000256" key="1">
    <source>
        <dbReference type="ARBA" id="ARBA00001974"/>
    </source>
</evidence>
<organism evidence="10 11">
    <name type="scientific">Sphingobium yanoikuyae</name>
    <name type="common">Sphingomonas yanoikuyae</name>
    <dbReference type="NCBI Taxonomy" id="13690"/>
    <lineage>
        <taxon>Bacteria</taxon>
        <taxon>Pseudomonadati</taxon>
        <taxon>Pseudomonadota</taxon>
        <taxon>Alphaproteobacteria</taxon>
        <taxon>Sphingomonadales</taxon>
        <taxon>Sphingomonadaceae</taxon>
        <taxon>Sphingobium</taxon>
    </lineage>
</organism>
<sequence length="396" mass="42735">LSATESEAIEAGNSWWDAALFTGNPDWDQLLAVPPARLTDAEQAFMNGPVEQLCGMIDDWRMTWETHDLSQEAWGYLKQEKFFGIIIPKEHGGLGFSNFAHSEIVRKISTRSVSAAVTAMVPNSLGPGELILRFGTEEQQRYWLPRLADGREIPAFGLTSPEAGSDAAAMVDEGVICKGQWAGEEVVGIRLNWRKRYITLGPVATLLGLAFKLRDPNHLLGGQEEIGITVALVPTDLPGVSIGRRHIPSMQSFQNGPNEGHDVFIPLDNIIGGPDRVGQGWKMLMSALAAGRGISLPSLSAAAGAFAAHTTGAYARVRSQFNLPIGKFEGIQERLARIAANAYLLDGARRLTCAGLDQGNHPAVISSILKLHATERMRTVINDAMDVHGGKGVIDG</sequence>
<dbReference type="NCBIfam" id="NF009586">
    <property type="entry name" value="PRK13026.1"/>
    <property type="match status" value="1"/>
</dbReference>
<dbReference type="InterPro" id="IPR006091">
    <property type="entry name" value="Acyl-CoA_Oxase/DH_mid-dom"/>
</dbReference>
<dbReference type="InterPro" id="IPR050741">
    <property type="entry name" value="Acyl-CoA_dehydrogenase"/>
</dbReference>
<dbReference type="Gene3D" id="2.40.110.10">
    <property type="entry name" value="Butyryl-CoA Dehydrogenase, subunit A, domain 2"/>
    <property type="match status" value="1"/>
</dbReference>
<dbReference type="GO" id="GO:0005737">
    <property type="term" value="C:cytoplasm"/>
    <property type="evidence" value="ECO:0007669"/>
    <property type="project" value="TreeGrafter"/>
</dbReference>
<feature type="domain" description="Acyl-CoA dehydrogenase/oxidase C-terminal" evidence="7">
    <location>
        <begin position="278"/>
        <end position="394"/>
    </location>
</feature>
<dbReference type="NCBIfam" id="NF007000">
    <property type="entry name" value="PRK09463.1"/>
    <property type="match status" value="1"/>
</dbReference>